<protein>
    <submittedName>
        <fullName evidence="1">Uncharacterized protein</fullName>
    </submittedName>
</protein>
<proteinExistence type="predicted"/>
<reference evidence="1" key="1">
    <citation type="submission" date="2021-04" db="EMBL/GenBank/DDBJ databases">
        <authorList>
            <consortium name="Molecular Ecology Group"/>
        </authorList>
    </citation>
    <scope>NUCLEOTIDE SEQUENCE</scope>
</reference>
<evidence type="ECO:0000313" key="2">
    <source>
        <dbReference type="Proteomes" id="UP000678393"/>
    </source>
</evidence>
<comment type="caution">
    <text evidence="1">The sequence shown here is derived from an EMBL/GenBank/DDBJ whole genome shotgun (WGS) entry which is preliminary data.</text>
</comment>
<keyword evidence="2" id="KW-1185">Reference proteome</keyword>
<accession>A0A8S3ZCX8</accession>
<dbReference type="EMBL" id="CAJHNH020002151">
    <property type="protein sequence ID" value="CAG5125755.1"/>
    <property type="molecule type" value="Genomic_DNA"/>
</dbReference>
<dbReference type="AlphaFoldDB" id="A0A8S3ZCX8"/>
<evidence type="ECO:0000313" key="1">
    <source>
        <dbReference type="EMBL" id="CAG5125755.1"/>
    </source>
</evidence>
<name>A0A8S3ZCX8_9EUPU</name>
<feature type="non-terminal residue" evidence="1">
    <location>
        <position position="62"/>
    </location>
</feature>
<gene>
    <name evidence="1" type="ORF">CUNI_LOCUS11313</name>
</gene>
<dbReference type="Proteomes" id="UP000678393">
    <property type="component" value="Unassembled WGS sequence"/>
</dbReference>
<sequence length="62" mass="7350">GFQAKQMCLLKQEQQEDLNKQDETECEPGLSNDENYESMVFQIKFIRKQLQGEYDTLIEAFE</sequence>
<organism evidence="1 2">
    <name type="scientific">Candidula unifasciata</name>
    <dbReference type="NCBI Taxonomy" id="100452"/>
    <lineage>
        <taxon>Eukaryota</taxon>
        <taxon>Metazoa</taxon>
        <taxon>Spiralia</taxon>
        <taxon>Lophotrochozoa</taxon>
        <taxon>Mollusca</taxon>
        <taxon>Gastropoda</taxon>
        <taxon>Heterobranchia</taxon>
        <taxon>Euthyneura</taxon>
        <taxon>Panpulmonata</taxon>
        <taxon>Eupulmonata</taxon>
        <taxon>Stylommatophora</taxon>
        <taxon>Helicina</taxon>
        <taxon>Helicoidea</taxon>
        <taxon>Geomitridae</taxon>
        <taxon>Candidula</taxon>
    </lineage>
</organism>
<feature type="non-terminal residue" evidence="1">
    <location>
        <position position="1"/>
    </location>
</feature>